<organism evidence="4 5">
    <name type="scientific">Ruminococcus hominis</name>
    <dbReference type="NCBI Taxonomy" id="2763065"/>
    <lineage>
        <taxon>Bacteria</taxon>
        <taxon>Bacillati</taxon>
        <taxon>Bacillota</taxon>
        <taxon>Clostridia</taxon>
        <taxon>Eubacteriales</taxon>
        <taxon>Oscillospiraceae</taxon>
        <taxon>Ruminococcus</taxon>
    </lineage>
</organism>
<protein>
    <submittedName>
        <fullName evidence="4">NTP transferase domain-containing protein</fullName>
    </submittedName>
</protein>
<evidence type="ECO:0000259" key="3">
    <source>
        <dbReference type="Pfam" id="PF12804"/>
    </source>
</evidence>
<dbReference type="PANTHER" id="PTHR30432:SF1">
    <property type="entry name" value="DNA-BINDING TRANSCRIPTIONAL DUAL REGULATOR MODE"/>
    <property type="match status" value="1"/>
</dbReference>
<sequence>MNSVGAVIVASGYGGHGKKQNPMEEIDDLNVAVQIVVTFQRAGIKDIVVVCKEEKENLKKELRGFGVSFLNDTGDNEGEMFSGVKKGLSYLETRCERIFVCPVEIALFTKDTVEQLMKNPAKLVIPSVNYHAGHPILISASLVTSILGYQGEKGLRGAIQSLSVEPVYEVVEDEGILVRADSVKNSDEIVRQYGETRMRATVKVRLTNRKPFFGPGMVTLLREIESLGSVREASEKTGISYSKAWSMIRDAEKESGQTLVERQPGGKFGGAANVSKAGKEMLEKYEQLEQAVESYTTKKYQEIFQN</sequence>
<evidence type="ECO:0000259" key="2">
    <source>
        <dbReference type="Pfam" id="PF00126"/>
    </source>
</evidence>
<dbReference type="RefSeq" id="WP_118737404.1">
    <property type="nucleotide sequence ID" value="NZ_JACOPE010000001.1"/>
</dbReference>
<dbReference type="InterPro" id="IPR036390">
    <property type="entry name" value="WH_DNA-bd_sf"/>
</dbReference>
<gene>
    <name evidence="4" type="ORF">H8S40_08795</name>
</gene>
<dbReference type="GO" id="GO:0016740">
    <property type="term" value="F:transferase activity"/>
    <property type="evidence" value="ECO:0007669"/>
    <property type="project" value="UniProtKB-KW"/>
</dbReference>
<dbReference type="InterPro" id="IPR036388">
    <property type="entry name" value="WH-like_DNA-bd_sf"/>
</dbReference>
<dbReference type="InterPro" id="IPR000847">
    <property type="entry name" value="LysR_HTH_N"/>
</dbReference>
<evidence type="ECO:0000313" key="4">
    <source>
        <dbReference type="EMBL" id="MBC5683660.1"/>
    </source>
</evidence>
<dbReference type="Pfam" id="PF12804">
    <property type="entry name" value="NTP_transf_3"/>
    <property type="match status" value="1"/>
</dbReference>
<dbReference type="EMBL" id="JACOPE010000001">
    <property type="protein sequence ID" value="MBC5683660.1"/>
    <property type="molecule type" value="Genomic_DNA"/>
</dbReference>
<feature type="domain" description="MobA-like NTP transferase" evidence="3">
    <location>
        <begin position="6"/>
        <end position="162"/>
    </location>
</feature>
<dbReference type="Gene3D" id="1.10.10.10">
    <property type="entry name" value="Winged helix-like DNA-binding domain superfamily/Winged helix DNA-binding domain"/>
    <property type="match status" value="1"/>
</dbReference>
<proteinExistence type="predicted"/>
<dbReference type="Pfam" id="PF00126">
    <property type="entry name" value="HTH_1"/>
    <property type="match status" value="1"/>
</dbReference>
<dbReference type="InterPro" id="IPR051815">
    <property type="entry name" value="Molybdate_resp_trans_reg"/>
</dbReference>
<dbReference type="PANTHER" id="PTHR30432">
    <property type="entry name" value="TRANSCRIPTIONAL REGULATOR MODE"/>
    <property type="match status" value="1"/>
</dbReference>
<dbReference type="Proteomes" id="UP000631576">
    <property type="component" value="Unassembled WGS sequence"/>
</dbReference>
<evidence type="ECO:0000256" key="1">
    <source>
        <dbReference type="SAM" id="Coils"/>
    </source>
</evidence>
<dbReference type="InterPro" id="IPR025877">
    <property type="entry name" value="MobA-like_NTP_Trfase"/>
</dbReference>
<keyword evidence="5" id="KW-1185">Reference proteome</keyword>
<evidence type="ECO:0000313" key="5">
    <source>
        <dbReference type="Proteomes" id="UP000631576"/>
    </source>
</evidence>
<name>A0ABR7G881_9FIRM</name>
<dbReference type="InterPro" id="IPR029044">
    <property type="entry name" value="Nucleotide-diphossugar_trans"/>
</dbReference>
<feature type="domain" description="HTH lysR-type" evidence="2">
    <location>
        <begin position="220"/>
        <end position="266"/>
    </location>
</feature>
<comment type="caution">
    <text evidence="4">The sequence shown here is derived from an EMBL/GenBank/DDBJ whole genome shotgun (WGS) entry which is preliminary data.</text>
</comment>
<keyword evidence="1" id="KW-0175">Coiled coil</keyword>
<dbReference type="SUPFAM" id="SSF46785">
    <property type="entry name" value="Winged helix' DNA-binding domain"/>
    <property type="match status" value="1"/>
</dbReference>
<accession>A0ABR7G881</accession>
<dbReference type="Gene3D" id="3.90.550.10">
    <property type="entry name" value="Spore Coat Polysaccharide Biosynthesis Protein SpsA, Chain A"/>
    <property type="match status" value="1"/>
</dbReference>
<reference evidence="4 5" key="1">
    <citation type="submission" date="2020-08" db="EMBL/GenBank/DDBJ databases">
        <title>Genome public.</title>
        <authorList>
            <person name="Liu C."/>
            <person name="Sun Q."/>
        </authorList>
    </citation>
    <scope>NUCLEOTIDE SEQUENCE [LARGE SCALE GENOMIC DNA]</scope>
    <source>
        <strain evidence="4 5">NSJ-13</strain>
    </source>
</reference>
<feature type="coiled-coil region" evidence="1">
    <location>
        <begin position="271"/>
        <end position="298"/>
    </location>
</feature>
<keyword evidence="4" id="KW-0808">Transferase</keyword>
<dbReference type="SUPFAM" id="SSF53448">
    <property type="entry name" value="Nucleotide-diphospho-sugar transferases"/>
    <property type="match status" value="1"/>
</dbReference>